<dbReference type="Gene3D" id="3.30.565.10">
    <property type="entry name" value="Histidine kinase-like ATPase, C-terminal domain"/>
    <property type="match status" value="1"/>
</dbReference>
<dbReference type="SMART" id="SM00086">
    <property type="entry name" value="PAC"/>
    <property type="match status" value="1"/>
</dbReference>
<dbReference type="EMBL" id="CP006933">
    <property type="protein sequence ID" value="AIS32752.1"/>
    <property type="molecule type" value="Genomic_DNA"/>
</dbReference>
<dbReference type="NCBIfam" id="TIGR00229">
    <property type="entry name" value="sensory_box"/>
    <property type="match status" value="1"/>
</dbReference>
<dbReference type="InterPro" id="IPR001610">
    <property type="entry name" value="PAC"/>
</dbReference>
<proteinExistence type="predicted"/>
<evidence type="ECO:0000313" key="5">
    <source>
        <dbReference type="EMBL" id="AIS32752.1"/>
    </source>
</evidence>
<evidence type="ECO:0000259" key="2">
    <source>
        <dbReference type="PROSITE" id="PS50109"/>
    </source>
</evidence>
<accession>A0A089ZF74</accession>
<dbReference type="InterPro" id="IPR036890">
    <property type="entry name" value="HATPase_C_sf"/>
</dbReference>
<dbReference type="PROSITE" id="PS50113">
    <property type="entry name" value="PAC"/>
    <property type="match status" value="1"/>
</dbReference>
<name>A0A089ZF74_METFO</name>
<dbReference type="GO" id="GO:0016301">
    <property type="term" value="F:kinase activity"/>
    <property type="evidence" value="ECO:0007669"/>
    <property type="project" value="UniProtKB-KW"/>
</dbReference>
<keyword evidence="1" id="KW-0472">Membrane</keyword>
<dbReference type="InterPro" id="IPR011495">
    <property type="entry name" value="Sig_transdc_His_kin_sub2_dim/P"/>
</dbReference>
<feature type="transmembrane region" description="Helical" evidence="1">
    <location>
        <begin position="51"/>
        <end position="69"/>
    </location>
</feature>
<feature type="domain" description="Histidine kinase" evidence="2">
    <location>
        <begin position="223"/>
        <end position="416"/>
    </location>
</feature>
<dbReference type="Proteomes" id="UP000029661">
    <property type="component" value="Chromosome"/>
</dbReference>
<dbReference type="InterPro" id="IPR035965">
    <property type="entry name" value="PAS-like_dom_sf"/>
</dbReference>
<keyword evidence="5" id="KW-0418">Kinase</keyword>
<dbReference type="SMART" id="SM00387">
    <property type="entry name" value="HATPase_c"/>
    <property type="match status" value="1"/>
</dbReference>
<keyword evidence="1" id="KW-1133">Transmembrane helix</keyword>
<evidence type="ECO:0000313" key="7">
    <source>
        <dbReference type="Proteomes" id="UP000029661"/>
    </source>
</evidence>
<evidence type="ECO:0000313" key="8">
    <source>
        <dbReference type="Proteomes" id="UP000062768"/>
    </source>
</evidence>
<dbReference type="Pfam" id="PF07568">
    <property type="entry name" value="HisKA_2"/>
    <property type="match status" value="1"/>
</dbReference>
<reference evidence="5" key="1">
    <citation type="submission" date="2013-12" db="EMBL/GenBank/DDBJ databases">
        <title>The complete genome sequence of Methanobacterium sp. BRM9.</title>
        <authorList>
            <consortium name="Pastoral Greenhouse Gas Research Consortium"/>
            <person name="Kelly W.J."/>
            <person name="Leahy S.C."/>
            <person name="Perry R."/>
            <person name="Li D."/>
            <person name="Altermann E."/>
            <person name="Lambie S.C."/>
            <person name="Attwood G.T."/>
        </authorList>
    </citation>
    <scope>NUCLEOTIDE SEQUENCE [LARGE SCALE GENOMIC DNA]</scope>
    <source>
        <strain evidence="5">BRM9</strain>
    </source>
</reference>
<keyword evidence="5" id="KW-0808">Transferase</keyword>
<dbReference type="Pfam" id="PF02518">
    <property type="entry name" value="HATPase_c"/>
    <property type="match status" value="1"/>
</dbReference>
<dbReference type="EMBL" id="LN734822">
    <property type="protein sequence ID" value="CEL24055.1"/>
    <property type="molecule type" value="Genomic_DNA"/>
</dbReference>
<dbReference type="RefSeq" id="WP_052400027.1">
    <property type="nucleotide sequence ID" value="NZ_CP006933.1"/>
</dbReference>
<evidence type="ECO:0000256" key="1">
    <source>
        <dbReference type="SAM" id="Phobius"/>
    </source>
</evidence>
<reference evidence="6" key="2">
    <citation type="submission" date="2014-09" db="EMBL/GenBank/DDBJ databases">
        <authorList>
            <person name="Bishop-Lilly K.A."/>
            <person name="Broomall S.M."/>
            <person name="Chain P.S."/>
            <person name="Chertkov O."/>
            <person name="Coyne S.R."/>
            <person name="Daligault H.E."/>
            <person name="Davenport K.W."/>
            <person name="Erkkila T."/>
            <person name="Frey K.G."/>
            <person name="Gibbons H.S."/>
            <person name="Gu W."/>
            <person name="Jaissle J."/>
            <person name="Johnson S.L."/>
            <person name="Koroleva G.I."/>
            <person name="Ladner J.T."/>
            <person name="Lo C.-C."/>
            <person name="Minogue T.D."/>
            <person name="Munk C."/>
            <person name="Palacios G.F."/>
            <person name="Redden C.L."/>
            <person name="Rosenzweig C.N."/>
            <person name="Scholz M.B."/>
            <person name="Teshima H."/>
            <person name="Xu Y."/>
        </authorList>
    </citation>
    <scope>NUCLEOTIDE SEQUENCE</scope>
    <source>
        <strain evidence="6">Mb9</strain>
    </source>
</reference>
<sequence>MQKSHKPINPGYSALKIALIYFVISIIWIIASDQLLNLTVGNRQLFTTLAMFKGSLFVVVTAVLIYFLVYRNLVSIKSSGEDLTKSEKKFREIFNKANDMISVNTMAAGGIPGKFLEVNEVMSKKLGYGKEELLNMSPADIISPDIKIPENTGAILLEKGHSTYEVVVITRDGREIPVEVKSHIINYEGQDVSLSVSRDITDRKRAEDKLKSSLEEKTILLREVHHRVNNSLQIISSLFNLQSSYVDENYRDVLLVSQSRVKSMAMIYEKLYQSPDLTHINIKDYVESFVSNLFSLYGVETGIIQTQIKVSNIEMGMDTAIPLGLIINELVTNSLKHAFPDGIKGKKIQITLNKNNGLFKLEVADNGVGIPETEITESPKTLGLQLVKSLVNQLNGTMTITIKKGTMVEMLFKEVKYKERL</sequence>
<protein>
    <submittedName>
        <fullName evidence="5">Signal transduction histidine kinase</fullName>
    </submittedName>
</protein>
<dbReference type="InterPro" id="IPR000700">
    <property type="entry name" value="PAS-assoc_C"/>
</dbReference>
<evidence type="ECO:0000259" key="4">
    <source>
        <dbReference type="PROSITE" id="PS50113"/>
    </source>
</evidence>
<dbReference type="InterPro" id="IPR003594">
    <property type="entry name" value="HATPase_dom"/>
</dbReference>
<dbReference type="AlphaFoldDB" id="A0A089ZF74"/>
<dbReference type="KEGG" id="mfc:BRM9_1948"/>
<dbReference type="SUPFAM" id="SSF55785">
    <property type="entry name" value="PYP-like sensor domain (PAS domain)"/>
    <property type="match status" value="1"/>
</dbReference>
<dbReference type="Pfam" id="PF13426">
    <property type="entry name" value="PAS_9"/>
    <property type="match status" value="1"/>
</dbReference>
<feature type="domain" description="PAS" evidence="3">
    <location>
        <begin position="86"/>
        <end position="145"/>
    </location>
</feature>
<dbReference type="STRING" id="2162.BRM9_1948"/>
<gene>
    <name evidence="5" type="ORF">BRM9_1948</name>
    <name evidence="6" type="ORF">MB9_0408</name>
</gene>
<evidence type="ECO:0000259" key="3">
    <source>
        <dbReference type="PROSITE" id="PS50112"/>
    </source>
</evidence>
<dbReference type="OrthoDB" id="8127at2157"/>
<feature type="transmembrane region" description="Helical" evidence="1">
    <location>
        <begin position="12"/>
        <end position="31"/>
    </location>
</feature>
<dbReference type="PANTHER" id="PTHR43065">
    <property type="entry name" value="SENSOR HISTIDINE KINASE"/>
    <property type="match status" value="1"/>
</dbReference>
<dbReference type="Gene3D" id="3.30.450.20">
    <property type="entry name" value="PAS domain"/>
    <property type="match status" value="1"/>
</dbReference>
<feature type="domain" description="PAC" evidence="4">
    <location>
        <begin position="162"/>
        <end position="212"/>
    </location>
</feature>
<keyword evidence="1" id="KW-0812">Transmembrane</keyword>
<dbReference type="InterPro" id="IPR005467">
    <property type="entry name" value="His_kinase_dom"/>
</dbReference>
<dbReference type="SUPFAM" id="SSF55874">
    <property type="entry name" value="ATPase domain of HSP90 chaperone/DNA topoisomerase II/histidine kinase"/>
    <property type="match status" value="1"/>
</dbReference>
<keyword evidence="8" id="KW-1185">Reference proteome</keyword>
<dbReference type="PATRIC" id="fig|2162.10.peg.420"/>
<dbReference type="Proteomes" id="UP000062768">
    <property type="component" value="Chromosome I"/>
</dbReference>
<dbReference type="PROSITE" id="PS50109">
    <property type="entry name" value="HIS_KIN"/>
    <property type="match status" value="1"/>
</dbReference>
<organism evidence="5 7">
    <name type="scientific">Methanobacterium formicicum</name>
    <dbReference type="NCBI Taxonomy" id="2162"/>
    <lineage>
        <taxon>Archaea</taxon>
        <taxon>Methanobacteriati</taxon>
        <taxon>Methanobacteriota</taxon>
        <taxon>Methanomada group</taxon>
        <taxon>Methanobacteria</taxon>
        <taxon>Methanobacteriales</taxon>
        <taxon>Methanobacteriaceae</taxon>
        <taxon>Methanobacterium</taxon>
    </lineage>
</organism>
<dbReference type="GeneID" id="26738670"/>
<dbReference type="PANTHER" id="PTHR43065:SF23">
    <property type="entry name" value="SENSOR HISTIDINE KINASE PDTAS"/>
    <property type="match status" value="1"/>
</dbReference>
<dbReference type="CDD" id="cd00130">
    <property type="entry name" value="PAS"/>
    <property type="match status" value="1"/>
</dbReference>
<dbReference type="InterPro" id="IPR000014">
    <property type="entry name" value="PAS"/>
</dbReference>
<dbReference type="PROSITE" id="PS50112">
    <property type="entry name" value="PAS"/>
    <property type="match status" value="1"/>
</dbReference>
<evidence type="ECO:0000313" key="6">
    <source>
        <dbReference type="EMBL" id="CEL24055.1"/>
    </source>
</evidence>